<protein>
    <submittedName>
        <fullName evidence="2">Uncharacterized protein</fullName>
    </submittedName>
</protein>
<dbReference type="EMBL" id="MN740634">
    <property type="protein sequence ID" value="QHU36276.1"/>
    <property type="molecule type" value="Genomic_DNA"/>
</dbReference>
<name>A0A6C0LZL5_9ZZZZ</name>
<dbReference type="AlphaFoldDB" id="A0A6C0LZL5"/>
<accession>A0A6C0LZL5</accession>
<feature type="compositionally biased region" description="Low complexity" evidence="1">
    <location>
        <begin position="27"/>
        <end position="40"/>
    </location>
</feature>
<feature type="compositionally biased region" description="Polar residues" evidence="1">
    <location>
        <begin position="10"/>
        <end position="19"/>
    </location>
</feature>
<evidence type="ECO:0000256" key="1">
    <source>
        <dbReference type="SAM" id="MobiDB-lite"/>
    </source>
</evidence>
<feature type="region of interest" description="Disordered" evidence="1">
    <location>
        <begin position="1"/>
        <end position="40"/>
    </location>
</feature>
<sequence length="148" mass="16373">MYEKRGLNMKSLNNDSSDGSTKKRSGNNRWNNSRWNNSRWNNADHTMLTTKYAPYAQGIRANQILPGQEDLYILKSEVIPPVCPVCPANKGGGGSSGGSKDAEKCPPCPPCARCPEPAFECKKVPNYNRVNDDSMPYPVLTSFNQFGL</sequence>
<reference evidence="2" key="1">
    <citation type="journal article" date="2020" name="Nature">
        <title>Giant virus diversity and host interactions through global metagenomics.</title>
        <authorList>
            <person name="Schulz F."/>
            <person name="Roux S."/>
            <person name="Paez-Espino D."/>
            <person name="Jungbluth S."/>
            <person name="Walsh D.A."/>
            <person name="Denef V.J."/>
            <person name="McMahon K.D."/>
            <person name="Konstantinidis K.T."/>
            <person name="Eloe-Fadrosh E.A."/>
            <person name="Kyrpides N.C."/>
            <person name="Woyke T."/>
        </authorList>
    </citation>
    <scope>NUCLEOTIDE SEQUENCE</scope>
    <source>
        <strain evidence="2">GVMAG-S-1035124-57</strain>
    </source>
</reference>
<proteinExistence type="predicted"/>
<evidence type="ECO:0000313" key="2">
    <source>
        <dbReference type="EMBL" id="QHU36276.1"/>
    </source>
</evidence>
<organism evidence="2">
    <name type="scientific">viral metagenome</name>
    <dbReference type="NCBI Taxonomy" id="1070528"/>
    <lineage>
        <taxon>unclassified sequences</taxon>
        <taxon>metagenomes</taxon>
        <taxon>organismal metagenomes</taxon>
    </lineage>
</organism>